<reference evidence="7" key="1">
    <citation type="journal article" date="2019" name="Int. J. Syst. Evol. Microbiol.">
        <title>The Global Catalogue of Microorganisms (GCM) 10K type strain sequencing project: providing services to taxonomists for standard genome sequencing and annotation.</title>
        <authorList>
            <consortium name="The Broad Institute Genomics Platform"/>
            <consortium name="The Broad Institute Genome Sequencing Center for Infectious Disease"/>
            <person name="Wu L."/>
            <person name="Ma J."/>
        </authorList>
    </citation>
    <scope>NUCLEOTIDE SEQUENCE [LARGE SCALE GENOMIC DNA]</scope>
    <source>
        <strain evidence="7">CECT 8010</strain>
    </source>
</reference>
<evidence type="ECO:0000256" key="2">
    <source>
        <dbReference type="ARBA" id="ARBA00022692"/>
    </source>
</evidence>
<proteinExistence type="predicted"/>
<dbReference type="RefSeq" id="WP_379014300.1">
    <property type="nucleotide sequence ID" value="NZ_JBHSDC010000022.1"/>
</dbReference>
<gene>
    <name evidence="6" type="ORF">ACFOW1_11120</name>
</gene>
<evidence type="ECO:0000313" key="6">
    <source>
        <dbReference type="EMBL" id="MFC4232446.1"/>
    </source>
</evidence>
<evidence type="ECO:0000256" key="3">
    <source>
        <dbReference type="ARBA" id="ARBA00022989"/>
    </source>
</evidence>
<comment type="caution">
    <text evidence="6">The sequence shown here is derived from an EMBL/GenBank/DDBJ whole genome shotgun (WGS) entry which is preliminary data.</text>
</comment>
<evidence type="ECO:0000313" key="7">
    <source>
        <dbReference type="Proteomes" id="UP001595906"/>
    </source>
</evidence>
<feature type="transmembrane region" description="Helical" evidence="5">
    <location>
        <begin position="72"/>
        <end position="92"/>
    </location>
</feature>
<keyword evidence="2 5" id="KW-0812">Transmembrane</keyword>
<keyword evidence="3 5" id="KW-1133">Transmembrane helix</keyword>
<feature type="transmembrane region" description="Helical" evidence="5">
    <location>
        <begin position="7"/>
        <end position="27"/>
    </location>
</feature>
<keyword evidence="7" id="KW-1185">Reference proteome</keyword>
<keyword evidence="4 5" id="KW-0472">Membrane</keyword>
<organism evidence="6 7">
    <name type="scientific">Parasediminibacterium paludis</name>
    <dbReference type="NCBI Taxonomy" id="908966"/>
    <lineage>
        <taxon>Bacteria</taxon>
        <taxon>Pseudomonadati</taxon>
        <taxon>Bacteroidota</taxon>
        <taxon>Chitinophagia</taxon>
        <taxon>Chitinophagales</taxon>
        <taxon>Chitinophagaceae</taxon>
        <taxon>Parasediminibacterium</taxon>
    </lineage>
</organism>
<comment type="subcellular location">
    <subcellularLocation>
        <location evidence="1">Membrane</location>
        <topology evidence="1">Multi-pass membrane protein</topology>
    </subcellularLocation>
</comment>
<sequence>MKSTKIIYWVTTFILFITQGLLTAFMFNNPESADGLKKLGYPEYFRVMLSIFKIVGALVLIVPYFKGRYKEWAYAGFGIDFIAAAVSIWVTTGFGPNVLFAVAFMGILVASYISYNKLQSKL</sequence>
<dbReference type="Pfam" id="PF13564">
    <property type="entry name" value="DoxX_2"/>
    <property type="match status" value="1"/>
</dbReference>
<dbReference type="InterPro" id="IPR032808">
    <property type="entry name" value="DoxX"/>
</dbReference>
<name>A0ABV8PYD1_9BACT</name>
<evidence type="ECO:0000256" key="4">
    <source>
        <dbReference type="ARBA" id="ARBA00023136"/>
    </source>
</evidence>
<protein>
    <submittedName>
        <fullName evidence="6">DoxX family protein</fullName>
    </submittedName>
</protein>
<evidence type="ECO:0000256" key="1">
    <source>
        <dbReference type="ARBA" id="ARBA00004141"/>
    </source>
</evidence>
<dbReference type="EMBL" id="JBHSDC010000022">
    <property type="protein sequence ID" value="MFC4232446.1"/>
    <property type="molecule type" value="Genomic_DNA"/>
</dbReference>
<dbReference type="Proteomes" id="UP001595906">
    <property type="component" value="Unassembled WGS sequence"/>
</dbReference>
<accession>A0ABV8PYD1</accession>
<feature type="transmembrane region" description="Helical" evidence="5">
    <location>
        <begin position="98"/>
        <end position="115"/>
    </location>
</feature>
<feature type="transmembrane region" description="Helical" evidence="5">
    <location>
        <begin position="47"/>
        <end position="65"/>
    </location>
</feature>
<evidence type="ECO:0000256" key="5">
    <source>
        <dbReference type="SAM" id="Phobius"/>
    </source>
</evidence>